<reference evidence="2" key="1">
    <citation type="submission" date="2023-07" db="EMBL/GenBank/DDBJ databases">
        <title>Genomic Encyclopedia of Type Strains, Phase IV (KMG-IV): sequencing the most valuable type-strain genomes for metagenomic binning, comparative biology and taxonomic classification.</title>
        <authorList>
            <person name="Goeker M."/>
        </authorList>
    </citation>
    <scope>NUCLEOTIDE SEQUENCE</scope>
    <source>
        <strain evidence="2">DSM 21202</strain>
    </source>
</reference>
<feature type="transmembrane region" description="Helical" evidence="1">
    <location>
        <begin position="60"/>
        <end position="78"/>
    </location>
</feature>
<evidence type="ECO:0000313" key="3">
    <source>
        <dbReference type="Proteomes" id="UP001229244"/>
    </source>
</evidence>
<dbReference type="PANTHER" id="PTHR34980">
    <property type="entry name" value="INNER MEMBRANE PROTEIN-RELATED-RELATED"/>
    <property type="match status" value="1"/>
</dbReference>
<keyword evidence="1" id="KW-0472">Membrane</keyword>
<accession>A0AAE3VQT3</accession>
<dbReference type="Proteomes" id="UP001229244">
    <property type="component" value="Unassembled WGS sequence"/>
</dbReference>
<dbReference type="PANTHER" id="PTHR34980:SF3">
    <property type="entry name" value="BLR8105 PROTEIN"/>
    <property type="match status" value="1"/>
</dbReference>
<keyword evidence="1" id="KW-1133">Transmembrane helix</keyword>
<evidence type="ECO:0000313" key="2">
    <source>
        <dbReference type="EMBL" id="MDQ0316652.1"/>
    </source>
</evidence>
<proteinExistence type="predicted"/>
<gene>
    <name evidence="2" type="ORF">J2S73_003128</name>
</gene>
<evidence type="ECO:0000256" key="1">
    <source>
        <dbReference type="SAM" id="Phobius"/>
    </source>
</evidence>
<comment type="caution">
    <text evidence="2">The sequence shown here is derived from an EMBL/GenBank/DDBJ whole genome shotgun (WGS) entry which is preliminary data.</text>
</comment>
<feature type="transmembrane region" description="Helical" evidence="1">
    <location>
        <begin position="30"/>
        <end position="48"/>
    </location>
</feature>
<dbReference type="InterPro" id="IPR008523">
    <property type="entry name" value="DUF805"/>
</dbReference>
<dbReference type="GO" id="GO:0005886">
    <property type="term" value="C:plasma membrane"/>
    <property type="evidence" value="ECO:0007669"/>
    <property type="project" value="TreeGrafter"/>
</dbReference>
<sequence>MNQVRQSQTKISNVIWVVFGFDGRISREPYWLGFLLVSLLASIALTPYRPQGDEQVMMDAGFLVILCVALWSELALVVKRLHDRGLSGWFAALLFVPLLNLVVFIVLGLLPGEKGPNAFGPAPNTRKP</sequence>
<keyword evidence="3" id="KW-1185">Reference proteome</keyword>
<dbReference type="EMBL" id="JAUSUL010000003">
    <property type="protein sequence ID" value="MDQ0316652.1"/>
    <property type="molecule type" value="Genomic_DNA"/>
</dbReference>
<keyword evidence="1" id="KW-0812">Transmembrane</keyword>
<dbReference type="AlphaFoldDB" id="A0AAE3VQT3"/>
<dbReference type="RefSeq" id="WP_306886532.1">
    <property type="nucleotide sequence ID" value="NZ_JAUSUL010000003.1"/>
</dbReference>
<protein>
    <submittedName>
        <fullName evidence="2">Uncharacterized membrane protein YhaH (DUF805 family)</fullName>
    </submittedName>
</protein>
<dbReference type="Pfam" id="PF05656">
    <property type="entry name" value="DUF805"/>
    <property type="match status" value="1"/>
</dbReference>
<name>A0AAE3VQT3_9HYPH</name>
<feature type="transmembrane region" description="Helical" evidence="1">
    <location>
        <begin position="90"/>
        <end position="110"/>
    </location>
</feature>
<organism evidence="2 3">
    <name type="scientific">Amorphus orientalis</name>
    <dbReference type="NCBI Taxonomy" id="649198"/>
    <lineage>
        <taxon>Bacteria</taxon>
        <taxon>Pseudomonadati</taxon>
        <taxon>Pseudomonadota</taxon>
        <taxon>Alphaproteobacteria</taxon>
        <taxon>Hyphomicrobiales</taxon>
        <taxon>Amorphaceae</taxon>
        <taxon>Amorphus</taxon>
    </lineage>
</organism>